<dbReference type="InterPro" id="IPR044944">
    <property type="entry name" value="NOS_dom_3"/>
</dbReference>
<dbReference type="PANTHER" id="PTHR43410">
    <property type="entry name" value="NITRIC OXIDE SYNTHASE OXYGENASE"/>
    <property type="match status" value="1"/>
</dbReference>
<dbReference type="GO" id="GO:0006809">
    <property type="term" value="P:nitric oxide biosynthetic process"/>
    <property type="evidence" value="ECO:0007669"/>
    <property type="project" value="InterPro"/>
</dbReference>
<evidence type="ECO:0000256" key="12">
    <source>
        <dbReference type="SAM" id="MobiDB-lite"/>
    </source>
</evidence>
<evidence type="ECO:0000256" key="1">
    <source>
        <dbReference type="ARBA" id="ARBA00001971"/>
    </source>
</evidence>
<dbReference type="Pfam" id="PF02898">
    <property type="entry name" value="NO_synthase"/>
    <property type="match status" value="1"/>
</dbReference>
<dbReference type="InterPro" id="IPR044940">
    <property type="entry name" value="NOS_dom_2"/>
</dbReference>
<dbReference type="Gene3D" id="3.90.1230.10">
    <property type="entry name" value="Nitric Oxide Synthase, Chain A, domain 3"/>
    <property type="match status" value="1"/>
</dbReference>
<feature type="domain" description="Nitric oxide synthase (NOS)" evidence="13">
    <location>
        <begin position="80"/>
        <end position="87"/>
    </location>
</feature>
<dbReference type="HOGENOM" id="CLU_040293_0_0_0"/>
<evidence type="ECO:0000256" key="10">
    <source>
        <dbReference type="PIRNR" id="PIRNR037219"/>
    </source>
</evidence>
<dbReference type="eggNOG" id="COG4362">
    <property type="taxonomic scope" value="Bacteria"/>
</dbReference>
<reference evidence="15" key="1">
    <citation type="submission" date="2012-03" db="EMBL/GenBank/DDBJ databases">
        <title>Complete sequence of chromosome of Deinococcus peraridilitoris DSM 19664.</title>
        <authorList>
            <person name="Lucas S."/>
            <person name="Copeland A."/>
            <person name="Lapidus A."/>
            <person name="Glavina del Rio T."/>
            <person name="Dalin E."/>
            <person name="Tice H."/>
            <person name="Bruce D."/>
            <person name="Goodwin L."/>
            <person name="Pitluck S."/>
            <person name="Peters L."/>
            <person name="Mikhailova N."/>
            <person name="Lu M."/>
            <person name="Kyrpides N."/>
            <person name="Mavromatis K."/>
            <person name="Ivanova N."/>
            <person name="Brettin T."/>
            <person name="Detter J.C."/>
            <person name="Han C."/>
            <person name="Larimer F."/>
            <person name="Land M."/>
            <person name="Hauser L."/>
            <person name="Markowitz V."/>
            <person name="Cheng J.-F."/>
            <person name="Hugenholtz P."/>
            <person name="Woyke T."/>
            <person name="Wu D."/>
            <person name="Pukall R."/>
            <person name="Steenblock K."/>
            <person name="Brambilla E."/>
            <person name="Klenk H.-P."/>
            <person name="Eisen J.A."/>
        </authorList>
    </citation>
    <scope>NUCLEOTIDE SEQUENCE [LARGE SCALE GENOMIC DNA]</scope>
    <source>
        <strain evidence="15">DSM 19664 / LMG 22246 / CIP 109416 / KR-200</strain>
    </source>
</reference>
<evidence type="ECO:0000256" key="11">
    <source>
        <dbReference type="PIRSR" id="PIRSR037219-1"/>
    </source>
</evidence>
<keyword evidence="8 10" id="KW-0408">Iron</keyword>
<dbReference type="Proteomes" id="UP000010467">
    <property type="component" value="Chromosome"/>
</dbReference>
<comment type="miscellaneous">
    <text evidence="10">This protein is similar to the oxygenase domain of eukaryotic nitric oxide synthases but lacks the reductase domain which, in eukaryotes, is responsible for transfer of electrons to the ferric heme during nitric oxide synthesis.</text>
</comment>
<dbReference type="PANTHER" id="PTHR43410:SF1">
    <property type="entry name" value="NITRIC OXIDE SYNTHASE"/>
    <property type="match status" value="1"/>
</dbReference>
<evidence type="ECO:0000256" key="9">
    <source>
        <dbReference type="ARBA" id="ARBA00048713"/>
    </source>
</evidence>
<evidence type="ECO:0000256" key="8">
    <source>
        <dbReference type="ARBA" id="ARBA00023004"/>
    </source>
</evidence>
<dbReference type="AlphaFoldDB" id="L0A201"/>
<feature type="region of interest" description="Disordered" evidence="12">
    <location>
        <begin position="1"/>
        <end position="20"/>
    </location>
</feature>
<dbReference type="InterPro" id="IPR004030">
    <property type="entry name" value="NOS_N"/>
</dbReference>
<proteinExistence type="inferred from homology"/>
<accession>L0A201</accession>
<dbReference type="KEGG" id="dpd:Deipe_2456"/>
<dbReference type="RefSeq" id="WP_015236230.1">
    <property type="nucleotide sequence ID" value="NC_019793.1"/>
</dbReference>
<dbReference type="GO" id="GO:0020037">
    <property type="term" value="F:heme binding"/>
    <property type="evidence" value="ECO:0007669"/>
    <property type="project" value="InterPro"/>
</dbReference>
<evidence type="ECO:0000256" key="4">
    <source>
        <dbReference type="ARBA" id="ARBA00018859"/>
    </source>
</evidence>
<keyword evidence="5 10" id="KW-0349">Heme</keyword>
<comment type="subunit">
    <text evidence="10">Homodimer.</text>
</comment>
<evidence type="ECO:0000313" key="14">
    <source>
        <dbReference type="EMBL" id="AFZ67928.1"/>
    </source>
</evidence>
<protein>
    <recommendedName>
        <fullName evidence="4 10">Nitric oxide synthase oxygenase</fullName>
        <ecNumber evidence="3 10">1.14.14.47</ecNumber>
    </recommendedName>
</protein>
<dbReference type="InterPro" id="IPR050607">
    <property type="entry name" value="NOS"/>
</dbReference>
<keyword evidence="6 10" id="KW-0479">Metal-binding</keyword>
<dbReference type="SUPFAM" id="SSF56512">
    <property type="entry name" value="Nitric oxide (NO) synthase oxygenase domain"/>
    <property type="match status" value="1"/>
</dbReference>
<evidence type="ECO:0000256" key="6">
    <source>
        <dbReference type="ARBA" id="ARBA00022723"/>
    </source>
</evidence>
<dbReference type="PROSITE" id="PS60001">
    <property type="entry name" value="NOS"/>
    <property type="match status" value="1"/>
</dbReference>
<evidence type="ECO:0000259" key="13">
    <source>
        <dbReference type="PROSITE" id="PS60001"/>
    </source>
</evidence>
<evidence type="ECO:0000256" key="5">
    <source>
        <dbReference type="ARBA" id="ARBA00022617"/>
    </source>
</evidence>
<dbReference type="Gene3D" id="3.90.340.10">
    <property type="entry name" value="Nitric Oxide Synthase, Chain A, domain 1"/>
    <property type="match status" value="1"/>
</dbReference>
<sequence>MEARRADFSPDPGHQGVPSGESLIREARRFLRVVYAEQGWSGWAARWSEVRAEIQRTACWTPTSAELTYGAKLAWRNSARCVGRSYWPSLVVRDLRTVTRPDEVFAHLVTHLHDAWNGGQIRALMSVFGPGVRVVNDQLIRYAGYCQADGTVLGDPKNAELTRYLQHLGWSGGPGTPFDVLPIAIESHGSVKFYELPADAVREVPLSHPDFAWFTELGLKWHALPVISDLRLEMGGLRFACAPFSGWYLQTEIAARNLADADRYHQLPAVARGMGLDTRRARTLWQDRALVELNVAVLHSFDAAGVKISDHHTVTRHFVRFEERERQAGRRVAGRWSWLVPPLSPATTPVYHRRYEDRHDNPNFYPQTRLWAPSRRQAPARCPFHVPRDP</sequence>
<dbReference type="GO" id="GO:0046872">
    <property type="term" value="F:metal ion binding"/>
    <property type="evidence" value="ECO:0007669"/>
    <property type="project" value="UniProtKB-KW"/>
</dbReference>
<dbReference type="STRING" id="937777.Deipe_2456"/>
<evidence type="ECO:0000256" key="3">
    <source>
        <dbReference type="ARBA" id="ARBA00012735"/>
    </source>
</evidence>
<dbReference type="GO" id="GO:0004517">
    <property type="term" value="F:nitric-oxide synthase activity"/>
    <property type="evidence" value="ECO:0007669"/>
    <property type="project" value="InterPro"/>
</dbReference>
<comment type="cofactor">
    <cofactor evidence="1 10 11">
        <name>heme</name>
        <dbReference type="ChEBI" id="CHEBI:30413"/>
    </cofactor>
</comment>
<keyword evidence="7 10" id="KW-0560">Oxidoreductase</keyword>
<organism evidence="14 15">
    <name type="scientific">Deinococcus peraridilitoris (strain DSM 19664 / LMG 22246 / CIP 109416 / KR-200)</name>
    <dbReference type="NCBI Taxonomy" id="937777"/>
    <lineage>
        <taxon>Bacteria</taxon>
        <taxon>Thermotogati</taxon>
        <taxon>Deinococcota</taxon>
        <taxon>Deinococci</taxon>
        <taxon>Deinococcales</taxon>
        <taxon>Deinococcaceae</taxon>
        <taxon>Deinococcus</taxon>
    </lineage>
</organism>
<comment type="function">
    <text evidence="10">Catalyzes the production of nitric oxide.</text>
</comment>
<gene>
    <name evidence="14" type="ordered locus">Deipe_2456</name>
</gene>
<keyword evidence="15" id="KW-1185">Reference proteome</keyword>
<dbReference type="InterPro" id="IPR017142">
    <property type="entry name" value="Nitric_oxide_synthase_Oase-su"/>
</dbReference>
<dbReference type="OrthoDB" id="3398374at2"/>
<evidence type="ECO:0000256" key="7">
    <source>
        <dbReference type="ARBA" id="ARBA00023002"/>
    </source>
</evidence>
<dbReference type="PATRIC" id="fig|937777.3.peg.2461"/>
<dbReference type="EC" id="1.14.14.47" evidence="3 10"/>
<comment type="catalytic activity">
    <reaction evidence="9">
        <text>3 reduced [flavodoxin] + 2 L-arginine + 4 O2 = 3 oxidized [flavodoxin] + 2 L-citrulline + 2 nitric oxide + 4 H2O + 5 H(+)</text>
        <dbReference type="Rhea" id="RHEA:52324"/>
        <dbReference type="Rhea" id="RHEA-COMP:10622"/>
        <dbReference type="Rhea" id="RHEA-COMP:10623"/>
        <dbReference type="ChEBI" id="CHEBI:15377"/>
        <dbReference type="ChEBI" id="CHEBI:15378"/>
        <dbReference type="ChEBI" id="CHEBI:15379"/>
        <dbReference type="ChEBI" id="CHEBI:16480"/>
        <dbReference type="ChEBI" id="CHEBI:32682"/>
        <dbReference type="ChEBI" id="CHEBI:57618"/>
        <dbReference type="ChEBI" id="CHEBI:57743"/>
        <dbReference type="ChEBI" id="CHEBI:58210"/>
        <dbReference type="EC" id="1.14.14.47"/>
    </reaction>
</comment>
<dbReference type="Gene3D" id="3.90.440.10">
    <property type="entry name" value="Nitric Oxide Synthase,Heme Domain,Chain A domain 2"/>
    <property type="match status" value="1"/>
</dbReference>
<dbReference type="EMBL" id="CP003382">
    <property type="protein sequence ID" value="AFZ67928.1"/>
    <property type="molecule type" value="Genomic_DNA"/>
</dbReference>
<comment type="similarity">
    <text evidence="2 10">Belongs to the NOS family. Bacterial NOS oxygenase subfamily.</text>
</comment>
<evidence type="ECO:0000256" key="2">
    <source>
        <dbReference type="ARBA" id="ARBA00005411"/>
    </source>
</evidence>
<name>L0A201_DEIPD</name>
<evidence type="ECO:0000313" key="15">
    <source>
        <dbReference type="Proteomes" id="UP000010467"/>
    </source>
</evidence>
<feature type="binding site" description="axial binding residue" evidence="11">
    <location>
        <position position="81"/>
    </location>
    <ligand>
        <name>heme</name>
        <dbReference type="ChEBI" id="CHEBI:30413"/>
    </ligand>
    <ligandPart>
        <name>Fe</name>
        <dbReference type="ChEBI" id="CHEBI:18248"/>
    </ligandPart>
</feature>
<dbReference type="PIRSF" id="PIRSF037219">
    <property type="entry name" value="NOS_oxygenase"/>
    <property type="match status" value="1"/>
</dbReference>
<dbReference type="InterPro" id="IPR036119">
    <property type="entry name" value="NOS_N_sf"/>
</dbReference>
<dbReference type="InterPro" id="IPR044943">
    <property type="entry name" value="NOS_dom_1"/>
</dbReference>